<dbReference type="Proteomes" id="UP000287527">
    <property type="component" value="Unassembled WGS sequence"/>
</dbReference>
<protein>
    <submittedName>
        <fullName evidence="1">Uncharacterized protein</fullName>
    </submittedName>
</protein>
<comment type="caution">
    <text evidence="1">The sequence shown here is derived from an EMBL/GenBank/DDBJ whole genome shotgun (WGS) entry which is preliminary data.</text>
</comment>
<evidence type="ECO:0000313" key="2">
    <source>
        <dbReference type="Proteomes" id="UP000287527"/>
    </source>
</evidence>
<proteinExistence type="predicted"/>
<dbReference type="AlphaFoldDB" id="A0A444GL58"/>
<organism evidence="1 2">
    <name type="scientific">Flavobacterium cerinum</name>
    <dbReference type="NCBI Taxonomy" id="2502784"/>
    <lineage>
        <taxon>Bacteria</taxon>
        <taxon>Pseudomonadati</taxon>
        <taxon>Bacteroidota</taxon>
        <taxon>Flavobacteriia</taxon>
        <taxon>Flavobacteriales</taxon>
        <taxon>Flavobacteriaceae</taxon>
        <taxon>Flavobacterium</taxon>
    </lineage>
</organism>
<name>A0A444GL58_9FLAO</name>
<gene>
    <name evidence="1" type="ORF">EPI11_18370</name>
</gene>
<dbReference type="RefSeq" id="WP_128391453.1">
    <property type="nucleotide sequence ID" value="NZ_SBII01000018.1"/>
</dbReference>
<keyword evidence="2" id="KW-1185">Reference proteome</keyword>
<reference evidence="1 2" key="1">
    <citation type="submission" date="2019-01" db="EMBL/GenBank/DDBJ databases">
        <title>Flavobacterium sp. nov.,isolated from freshwater.</title>
        <authorList>
            <person name="Zhang R."/>
            <person name="Du Z.-J."/>
        </authorList>
    </citation>
    <scope>NUCLEOTIDE SEQUENCE [LARGE SCALE GENOMIC DNA]</scope>
    <source>
        <strain evidence="1 2">1E403</strain>
    </source>
</reference>
<dbReference type="EMBL" id="SBII01000018">
    <property type="protein sequence ID" value="RWW91734.1"/>
    <property type="molecule type" value="Genomic_DNA"/>
</dbReference>
<evidence type="ECO:0000313" key="1">
    <source>
        <dbReference type="EMBL" id="RWW91734.1"/>
    </source>
</evidence>
<accession>A0A444GL58</accession>
<sequence length="131" mass="15721">MKLFYLFLLIPFISVSQNDIAFKCYSLGISPINDNTITNHEIDITFTFRLKLQDIEMKSYNYSTHEYVINTFHYYREEKKEDGTRSFLIMKYENESLPTIIAVNASKYQIMTIDNENYCIFKYKNFEIIKE</sequence>